<feature type="transmembrane region" description="Helical" evidence="7">
    <location>
        <begin position="158"/>
        <end position="174"/>
    </location>
</feature>
<dbReference type="InterPro" id="IPR000515">
    <property type="entry name" value="MetI-like"/>
</dbReference>
<feature type="domain" description="ABC transmembrane type-1" evidence="8">
    <location>
        <begin position="92"/>
        <end position="283"/>
    </location>
</feature>
<proteinExistence type="inferred from homology"/>
<gene>
    <name evidence="9" type="ORF">C7402_11146</name>
</gene>
<dbReference type="Gene3D" id="1.10.3720.10">
    <property type="entry name" value="MetI-like"/>
    <property type="match status" value="1"/>
</dbReference>
<evidence type="ECO:0000256" key="3">
    <source>
        <dbReference type="ARBA" id="ARBA00022475"/>
    </source>
</evidence>
<feature type="transmembrane region" description="Helical" evidence="7">
    <location>
        <begin position="131"/>
        <end position="152"/>
    </location>
</feature>
<feature type="transmembrane region" description="Helical" evidence="7">
    <location>
        <begin position="212"/>
        <end position="240"/>
    </location>
</feature>
<evidence type="ECO:0000256" key="5">
    <source>
        <dbReference type="ARBA" id="ARBA00022989"/>
    </source>
</evidence>
<keyword evidence="5 7" id="KW-1133">Transmembrane helix</keyword>
<dbReference type="EMBL" id="QEOB01000011">
    <property type="protein sequence ID" value="PVX81144.1"/>
    <property type="molecule type" value="Genomic_DNA"/>
</dbReference>
<keyword evidence="2 7" id="KW-0813">Transport</keyword>
<dbReference type="PANTHER" id="PTHR43386:SF1">
    <property type="entry name" value="D,D-DIPEPTIDE TRANSPORT SYSTEM PERMEASE PROTEIN DDPC-RELATED"/>
    <property type="match status" value="1"/>
</dbReference>
<sequence>MQQNLALAGAAARGERRMRSSVLRRFARNRLAVFGLVVFGLVVLLCVFGPFASRFGPNTIDLSSVSLPPSATHWFGTDETGRDMFARTLAAGQVSLTVGLLSALLSVVLGLLFGGVAGYFGGKIDMLIMRLVDVVMIFPTTIVLLTLAAVLGPGTGKTIVIVGVLTAPLAVRLVRARVLTVRELDFVAAARLLGAGDAYIIVRHCLPNTTDVIVAFASLNFVSAIMMEAGLSFLGLGVQMPFASWGSLLSLTTDASMMQAYPWMWMPAGILIVVTALAANFFGDGLRAAFDPKSNQEQHAK</sequence>
<keyword evidence="4 7" id="KW-0812">Transmembrane</keyword>
<dbReference type="PROSITE" id="PS50928">
    <property type="entry name" value="ABC_TM1"/>
    <property type="match status" value="1"/>
</dbReference>
<evidence type="ECO:0000259" key="8">
    <source>
        <dbReference type="PROSITE" id="PS50928"/>
    </source>
</evidence>
<dbReference type="PANTHER" id="PTHR43386">
    <property type="entry name" value="OLIGOPEPTIDE TRANSPORT SYSTEM PERMEASE PROTEIN APPC"/>
    <property type="match status" value="1"/>
</dbReference>
<name>A0ABX5KJZ3_9BURK</name>
<feature type="transmembrane region" description="Helical" evidence="7">
    <location>
        <begin position="260"/>
        <end position="283"/>
    </location>
</feature>
<organism evidence="9 10">
    <name type="scientific">Paraburkholderia unamae</name>
    <dbReference type="NCBI Taxonomy" id="219649"/>
    <lineage>
        <taxon>Bacteria</taxon>
        <taxon>Pseudomonadati</taxon>
        <taxon>Pseudomonadota</taxon>
        <taxon>Betaproteobacteria</taxon>
        <taxon>Burkholderiales</taxon>
        <taxon>Burkholderiaceae</taxon>
        <taxon>Paraburkholderia</taxon>
    </lineage>
</organism>
<dbReference type="InterPro" id="IPR050366">
    <property type="entry name" value="BP-dependent_transpt_permease"/>
</dbReference>
<dbReference type="Pfam" id="PF12911">
    <property type="entry name" value="OppC_N"/>
    <property type="match status" value="1"/>
</dbReference>
<dbReference type="Pfam" id="PF00528">
    <property type="entry name" value="BPD_transp_1"/>
    <property type="match status" value="1"/>
</dbReference>
<keyword evidence="10" id="KW-1185">Reference proteome</keyword>
<evidence type="ECO:0000313" key="10">
    <source>
        <dbReference type="Proteomes" id="UP000245712"/>
    </source>
</evidence>
<keyword evidence="3" id="KW-1003">Cell membrane</keyword>
<dbReference type="SUPFAM" id="SSF161098">
    <property type="entry name" value="MetI-like"/>
    <property type="match status" value="1"/>
</dbReference>
<comment type="caution">
    <text evidence="9">The sequence shown here is derived from an EMBL/GenBank/DDBJ whole genome shotgun (WGS) entry which is preliminary data.</text>
</comment>
<feature type="transmembrane region" description="Helical" evidence="7">
    <location>
        <begin position="94"/>
        <end position="119"/>
    </location>
</feature>
<comment type="subcellular location">
    <subcellularLocation>
        <location evidence="1 7">Cell membrane</location>
        <topology evidence="1 7">Multi-pass membrane protein</topology>
    </subcellularLocation>
</comment>
<comment type="similarity">
    <text evidence="7">Belongs to the binding-protein-dependent transport system permease family.</text>
</comment>
<dbReference type="Proteomes" id="UP000245712">
    <property type="component" value="Unassembled WGS sequence"/>
</dbReference>
<evidence type="ECO:0000256" key="6">
    <source>
        <dbReference type="ARBA" id="ARBA00023136"/>
    </source>
</evidence>
<evidence type="ECO:0000313" key="9">
    <source>
        <dbReference type="EMBL" id="PVX81144.1"/>
    </source>
</evidence>
<evidence type="ECO:0000256" key="2">
    <source>
        <dbReference type="ARBA" id="ARBA00022448"/>
    </source>
</evidence>
<feature type="transmembrane region" description="Helical" evidence="7">
    <location>
        <begin position="31"/>
        <end position="52"/>
    </location>
</feature>
<dbReference type="CDD" id="cd06261">
    <property type="entry name" value="TM_PBP2"/>
    <property type="match status" value="1"/>
</dbReference>
<evidence type="ECO:0000256" key="7">
    <source>
        <dbReference type="RuleBase" id="RU363032"/>
    </source>
</evidence>
<evidence type="ECO:0000256" key="4">
    <source>
        <dbReference type="ARBA" id="ARBA00022692"/>
    </source>
</evidence>
<dbReference type="InterPro" id="IPR025966">
    <property type="entry name" value="OppC_N"/>
</dbReference>
<protein>
    <submittedName>
        <fullName evidence="9">Peptide/nickel transport system permease protein</fullName>
    </submittedName>
</protein>
<dbReference type="InterPro" id="IPR035906">
    <property type="entry name" value="MetI-like_sf"/>
</dbReference>
<reference evidence="9 10" key="1">
    <citation type="submission" date="2018-05" db="EMBL/GenBank/DDBJ databases">
        <title>Genomic Encyclopedia of Type Strains, Phase IV (KMG-V): Genome sequencing to study the core and pangenomes of soil and plant-associated prokaryotes.</title>
        <authorList>
            <person name="Whitman W."/>
        </authorList>
    </citation>
    <scope>NUCLEOTIDE SEQUENCE [LARGE SCALE GENOMIC DNA]</scope>
    <source>
        <strain evidence="9 10">SCZa-39</strain>
    </source>
</reference>
<keyword evidence="6 7" id="KW-0472">Membrane</keyword>
<accession>A0ABX5KJZ3</accession>
<evidence type="ECO:0000256" key="1">
    <source>
        <dbReference type="ARBA" id="ARBA00004651"/>
    </source>
</evidence>